<accession>W9QL25</accession>
<evidence type="ECO:0000313" key="7">
    <source>
        <dbReference type="EMBL" id="EXB23427.1"/>
    </source>
</evidence>
<dbReference type="eggNOG" id="KOG0406">
    <property type="taxonomic scope" value="Eukaryota"/>
</dbReference>
<evidence type="ECO:0000256" key="4">
    <source>
        <dbReference type="ARBA" id="ARBA00060732"/>
    </source>
</evidence>
<dbReference type="Gene3D" id="1.20.1050.10">
    <property type="match status" value="1"/>
</dbReference>
<evidence type="ECO:0000256" key="2">
    <source>
        <dbReference type="ARBA" id="ARBA00022575"/>
    </source>
</evidence>
<keyword evidence="5" id="KW-1133">Transmembrane helix</keyword>
<organism evidence="7 8">
    <name type="scientific">Morus notabilis</name>
    <dbReference type="NCBI Taxonomy" id="981085"/>
    <lineage>
        <taxon>Eukaryota</taxon>
        <taxon>Viridiplantae</taxon>
        <taxon>Streptophyta</taxon>
        <taxon>Embryophyta</taxon>
        <taxon>Tracheophyta</taxon>
        <taxon>Spermatophyta</taxon>
        <taxon>Magnoliopsida</taxon>
        <taxon>eudicotyledons</taxon>
        <taxon>Gunneridae</taxon>
        <taxon>Pentapetalae</taxon>
        <taxon>rosids</taxon>
        <taxon>fabids</taxon>
        <taxon>Rosales</taxon>
        <taxon>Moraceae</taxon>
        <taxon>Moreae</taxon>
        <taxon>Morus</taxon>
    </lineage>
</organism>
<dbReference type="InterPro" id="IPR005496">
    <property type="entry name" value="Integral_membrane_TerC"/>
</dbReference>
<dbReference type="InterPro" id="IPR004045">
    <property type="entry name" value="Glutathione_S-Trfase_N"/>
</dbReference>
<comment type="catalytic activity">
    <reaction evidence="3">
        <text>RX + glutathione = an S-substituted glutathione + a halide anion + H(+)</text>
        <dbReference type="Rhea" id="RHEA:16437"/>
        <dbReference type="ChEBI" id="CHEBI:15378"/>
        <dbReference type="ChEBI" id="CHEBI:16042"/>
        <dbReference type="ChEBI" id="CHEBI:17792"/>
        <dbReference type="ChEBI" id="CHEBI:57925"/>
        <dbReference type="ChEBI" id="CHEBI:90779"/>
        <dbReference type="EC" id="2.5.1.18"/>
    </reaction>
</comment>
<dbReference type="FunFam" id="3.40.30.10:FF:000091">
    <property type="entry name" value="Glutathione S-transferase L2, chloroplastic"/>
    <property type="match status" value="1"/>
</dbReference>
<feature type="transmembrane region" description="Helical" evidence="5">
    <location>
        <begin position="138"/>
        <end position="160"/>
    </location>
</feature>
<evidence type="ECO:0000256" key="1">
    <source>
        <dbReference type="ARBA" id="ARBA00012452"/>
    </source>
</evidence>
<dbReference type="PANTHER" id="PTHR44328:SF6">
    <property type="entry name" value="GLUTATHIONE S-TRANSFERASE L1-RELATED"/>
    <property type="match status" value="1"/>
</dbReference>
<dbReference type="FunFam" id="1.20.1050.10:FF:000041">
    <property type="entry name" value="Lambda class glutathione S-transferase"/>
    <property type="match status" value="1"/>
</dbReference>
<feature type="domain" description="GST N-terminal" evidence="6">
    <location>
        <begin position="365"/>
        <end position="452"/>
    </location>
</feature>
<dbReference type="PROSITE" id="PS50404">
    <property type="entry name" value="GST_NTER"/>
    <property type="match status" value="1"/>
</dbReference>
<dbReference type="EC" id="2.5.1.18" evidence="1"/>
<evidence type="ECO:0000256" key="5">
    <source>
        <dbReference type="SAM" id="Phobius"/>
    </source>
</evidence>
<dbReference type="EMBL" id="KE343319">
    <property type="protein sequence ID" value="EXB23427.1"/>
    <property type="molecule type" value="Genomic_DNA"/>
</dbReference>
<dbReference type="InterPro" id="IPR036249">
    <property type="entry name" value="Thioredoxin-like_sf"/>
</dbReference>
<dbReference type="SUPFAM" id="SSF52833">
    <property type="entry name" value="Thioredoxin-like"/>
    <property type="match status" value="1"/>
</dbReference>
<gene>
    <name evidence="7" type="ORF">L484_005716</name>
</gene>
<feature type="transmembrane region" description="Helical" evidence="5">
    <location>
        <begin position="172"/>
        <end position="194"/>
    </location>
</feature>
<dbReference type="InterPro" id="IPR036282">
    <property type="entry name" value="Glutathione-S-Trfase_C_sf"/>
</dbReference>
<dbReference type="SUPFAM" id="SSF47616">
    <property type="entry name" value="GST C-terminal domain-like"/>
    <property type="match status" value="1"/>
</dbReference>
<sequence length="582" mass="65558">MGLASVVHNGPHIHPKLDRCFLLRVSPRSQSPIRTSFHYNCRQIPRLPTVSAIIVESSEPKLTSCLARRSGRCQFSPVSCSRGTEQRGDLSASASEKTKENERYASSVRNVAFWVSTAVAFGIGLGLKDGVEKASEFFAGYILEQSLSVDNMFVFVLIFKYFKVPHAYQNRVLSYGIAGAVIFRLTIILLGTATLQRFEAVNILLALILLYSSFKLFATEEDDTDLSDNFIVKTCQRFIPITASYDGNRFFTVQDGVRKATPLLLTVAVIELSDIAFAVDSIPAVFGVTRDPFIVYTSNIFAIIGLRSLYTLISEGMSELEYLQDSIYLQRHPLVSSLQVLAPGCVKDLPPALDSSSVPPALFDGTTRLYTSYSCPYAQRVWITRNYKGLQDKIKLVGINLKDRPSWYKEKVYPENKKAPYVQVPALEHNGKVIGESLDLIKYVDSNFQGPSLFPDDSAKREFGEELLSYVDTFTGAVRSSFKSDPVKETGTQFDYLEHALKRFDDGPFFLGQLSLVDIAYLTFVERFQIFLSEIWKYDITAGRPLLEAWIEEFNKSDAYKQTKIDPKELVESYKTRYLVQK</sequence>
<dbReference type="InterPro" id="IPR044629">
    <property type="entry name" value="GSTL1/2/3"/>
</dbReference>
<keyword evidence="7" id="KW-0808">Transferase</keyword>
<name>W9QL25_9ROSA</name>
<dbReference type="GO" id="GO:0016020">
    <property type="term" value="C:membrane"/>
    <property type="evidence" value="ECO:0007669"/>
    <property type="project" value="InterPro"/>
</dbReference>
<evidence type="ECO:0000256" key="3">
    <source>
        <dbReference type="ARBA" id="ARBA00047960"/>
    </source>
</evidence>
<dbReference type="Pfam" id="PF13410">
    <property type="entry name" value="GST_C_2"/>
    <property type="match status" value="1"/>
</dbReference>
<protein>
    <recommendedName>
        <fullName evidence="1">glutathione transferase</fullName>
        <ecNumber evidence="1">2.5.1.18</ecNumber>
    </recommendedName>
</protein>
<evidence type="ECO:0000259" key="6">
    <source>
        <dbReference type="PROSITE" id="PS50404"/>
    </source>
</evidence>
<dbReference type="PANTHER" id="PTHR44328">
    <property type="entry name" value="GLUTATHIONE S-TRANSFERASE L1"/>
    <property type="match status" value="1"/>
</dbReference>
<dbReference type="Pfam" id="PF03741">
    <property type="entry name" value="TerC"/>
    <property type="match status" value="1"/>
</dbReference>
<dbReference type="GO" id="GO:0009636">
    <property type="term" value="P:response to toxic substance"/>
    <property type="evidence" value="ECO:0007669"/>
    <property type="project" value="UniProtKB-KW"/>
</dbReference>
<dbReference type="Gene3D" id="3.40.30.10">
    <property type="entry name" value="Glutaredoxin"/>
    <property type="match status" value="1"/>
</dbReference>
<reference evidence="8" key="1">
    <citation type="submission" date="2013-01" db="EMBL/GenBank/DDBJ databases">
        <title>Draft Genome Sequence of a Mulberry Tree, Morus notabilis C.K. Schneid.</title>
        <authorList>
            <person name="He N."/>
            <person name="Zhao S."/>
        </authorList>
    </citation>
    <scope>NUCLEOTIDE SEQUENCE</scope>
</reference>
<keyword evidence="5" id="KW-0812">Transmembrane</keyword>
<dbReference type="InterPro" id="IPR022369">
    <property type="entry name" value="Integral_membrane_TerC_rswitch"/>
</dbReference>
<keyword evidence="5" id="KW-0472">Membrane</keyword>
<feature type="transmembrane region" description="Helical" evidence="5">
    <location>
        <begin position="107"/>
        <end position="126"/>
    </location>
</feature>
<keyword evidence="8" id="KW-1185">Reference proteome</keyword>
<dbReference type="CDD" id="cd03203">
    <property type="entry name" value="GST_C_Lambda"/>
    <property type="match status" value="1"/>
</dbReference>
<dbReference type="Pfam" id="PF13417">
    <property type="entry name" value="GST_N_3"/>
    <property type="match status" value="1"/>
</dbReference>
<comment type="similarity">
    <text evidence="4">Belongs to the GST superfamily. Lambda family.</text>
</comment>
<keyword evidence="2" id="KW-0216">Detoxification</keyword>
<dbReference type="NCBIfam" id="TIGR03718">
    <property type="entry name" value="R_switched_Alx"/>
    <property type="match status" value="1"/>
</dbReference>
<proteinExistence type="inferred from homology"/>
<dbReference type="GO" id="GO:0004364">
    <property type="term" value="F:glutathione transferase activity"/>
    <property type="evidence" value="ECO:0007669"/>
    <property type="project" value="UniProtKB-EC"/>
</dbReference>
<dbReference type="Proteomes" id="UP000030645">
    <property type="component" value="Unassembled WGS sequence"/>
</dbReference>
<dbReference type="AlphaFoldDB" id="W9QL25"/>
<evidence type="ECO:0000313" key="8">
    <source>
        <dbReference type="Proteomes" id="UP000030645"/>
    </source>
</evidence>